<dbReference type="EMBL" id="JAENII010000001">
    <property type="protein sequence ID" value="MBK1825552.1"/>
    <property type="molecule type" value="Genomic_DNA"/>
</dbReference>
<keyword evidence="1" id="KW-0812">Transmembrane</keyword>
<feature type="transmembrane region" description="Helical" evidence="1">
    <location>
        <begin position="82"/>
        <end position="104"/>
    </location>
</feature>
<dbReference type="AlphaFoldDB" id="A0A934R9I2"/>
<dbReference type="RefSeq" id="WP_200275285.1">
    <property type="nucleotide sequence ID" value="NZ_JAENII010000001.1"/>
</dbReference>
<reference evidence="2" key="1">
    <citation type="submission" date="2021-01" db="EMBL/GenBank/DDBJ databases">
        <title>Modified the classification status of verrucomicrobia.</title>
        <authorList>
            <person name="Feng X."/>
        </authorList>
    </citation>
    <scope>NUCLEOTIDE SEQUENCE</scope>
    <source>
        <strain evidence="2">KCTC 22201</strain>
    </source>
</reference>
<comment type="caution">
    <text evidence="2">The sequence shown here is derived from an EMBL/GenBank/DDBJ whole genome shotgun (WGS) entry which is preliminary data.</text>
</comment>
<name>A0A934R9I2_9BACT</name>
<keyword evidence="3" id="KW-1185">Reference proteome</keyword>
<dbReference type="PANTHER" id="PTHR30273">
    <property type="entry name" value="PERIPLASMIC SIGNAL SENSOR AND SIGMA FACTOR ACTIVATOR FECR-RELATED"/>
    <property type="match status" value="1"/>
</dbReference>
<keyword evidence="1" id="KW-0472">Membrane</keyword>
<dbReference type="InterPro" id="IPR012373">
    <property type="entry name" value="Ferrdict_sens_TM"/>
</dbReference>
<evidence type="ECO:0000256" key="1">
    <source>
        <dbReference type="SAM" id="Phobius"/>
    </source>
</evidence>
<dbReference type="InterPro" id="IPR013320">
    <property type="entry name" value="ConA-like_dom_sf"/>
</dbReference>
<proteinExistence type="predicted"/>
<dbReference type="Pfam" id="PF13385">
    <property type="entry name" value="Laminin_G_3"/>
    <property type="match status" value="1"/>
</dbReference>
<evidence type="ECO:0000313" key="2">
    <source>
        <dbReference type="EMBL" id="MBK1825552.1"/>
    </source>
</evidence>
<evidence type="ECO:0000313" key="3">
    <source>
        <dbReference type="Proteomes" id="UP000658278"/>
    </source>
</evidence>
<dbReference type="Proteomes" id="UP000658278">
    <property type="component" value="Unassembled WGS sequence"/>
</dbReference>
<protein>
    <recommendedName>
        <fullName evidence="4">FecR protein</fullName>
    </recommendedName>
</protein>
<dbReference type="Gene3D" id="2.60.120.1440">
    <property type="match status" value="1"/>
</dbReference>
<evidence type="ECO:0008006" key="4">
    <source>
        <dbReference type="Google" id="ProtNLM"/>
    </source>
</evidence>
<organism evidence="2 3">
    <name type="scientific">Haloferula rosea</name>
    <dbReference type="NCBI Taxonomy" id="490093"/>
    <lineage>
        <taxon>Bacteria</taxon>
        <taxon>Pseudomonadati</taxon>
        <taxon>Verrucomicrobiota</taxon>
        <taxon>Verrucomicrobiia</taxon>
        <taxon>Verrucomicrobiales</taxon>
        <taxon>Verrucomicrobiaceae</taxon>
        <taxon>Haloferula</taxon>
    </lineage>
</organism>
<dbReference type="GO" id="GO:0016989">
    <property type="term" value="F:sigma factor antagonist activity"/>
    <property type="evidence" value="ECO:0007669"/>
    <property type="project" value="TreeGrafter"/>
</dbReference>
<sequence length="523" mass="57412">MKSGEFELAISRYLDGTISPEEFAELEEYLANSEEARELYLDYVDVHNVLDLEISMPRVIHPAFSNVVPVEQIRERQQRRSMIQATMVAAAVLMLLAVVFKFVIVPDRPPLLTFEVAPDTIFAVTHSKARADGSEPEAGTLDKGSQLKLRQGTVKLTLSNGVTSVVQAPANLTLVNEDRMAIREGVAWFHVPANAVGFQVTTPRLQIVDLGTEFGVTCAPHALDQVHLLQGRIEVSHRVGLKNKEVLSGTTARIAGPAGRLNPTPVRAEDFIKTLPSSLPYVHMSFDELEGGGLTVEGTHPSVPDIRALLVRPKALVGPSLSPGKYGNALKLHGVGDFVRTNWPGISGSRPRTVSCWVRLPKEGDFNPAIPLLGWGSMRNNGKWKLHAVPDPEVGGRVARISLGKTWYSTDDIRIDDGGWHHLVAVYYGDMLEDGRPNLAIYVDGLHRALIHRGESGELERFSELYTITDSKDSEPFLIGKALRKRGPSFTGEIDDLFIYDGALSDDSIRRLAAEESLVTDSP</sequence>
<keyword evidence="1" id="KW-1133">Transmembrane helix</keyword>
<dbReference type="SUPFAM" id="SSF49899">
    <property type="entry name" value="Concanavalin A-like lectins/glucanases"/>
    <property type="match status" value="1"/>
</dbReference>
<accession>A0A934R9I2</accession>
<gene>
    <name evidence="2" type="ORF">JIN81_00850</name>
</gene>
<dbReference type="PANTHER" id="PTHR30273:SF2">
    <property type="entry name" value="PROTEIN FECR"/>
    <property type="match status" value="1"/>
</dbReference>
<dbReference type="Gene3D" id="2.60.120.200">
    <property type="match status" value="1"/>
</dbReference>